<keyword evidence="1" id="KW-1133">Transmembrane helix</keyword>
<keyword evidence="1" id="KW-0472">Membrane</keyword>
<keyword evidence="1" id="KW-0812">Transmembrane</keyword>
<proteinExistence type="predicted"/>
<evidence type="ECO:0000313" key="3">
    <source>
        <dbReference type="Proteomes" id="UP000265816"/>
    </source>
</evidence>
<feature type="transmembrane region" description="Helical" evidence="1">
    <location>
        <begin position="30"/>
        <end position="50"/>
    </location>
</feature>
<evidence type="ECO:0000313" key="2">
    <source>
        <dbReference type="EMBL" id="RID84281.1"/>
    </source>
</evidence>
<organism evidence="2 3">
    <name type="scientific">Mesobacillus zeae</name>
    <dbReference type="NCBI Taxonomy" id="1917180"/>
    <lineage>
        <taxon>Bacteria</taxon>
        <taxon>Bacillati</taxon>
        <taxon>Bacillota</taxon>
        <taxon>Bacilli</taxon>
        <taxon>Bacillales</taxon>
        <taxon>Bacillaceae</taxon>
        <taxon>Mesobacillus</taxon>
    </lineage>
</organism>
<dbReference type="AlphaFoldDB" id="A0A398B3W3"/>
<comment type="caution">
    <text evidence="2">The sequence shown here is derived from an EMBL/GenBank/DDBJ whole genome shotgun (WGS) entry which is preliminary data.</text>
</comment>
<name>A0A398B3W3_9BACI</name>
<dbReference type="Proteomes" id="UP000265816">
    <property type="component" value="Unassembled WGS sequence"/>
</dbReference>
<reference evidence="2 3" key="1">
    <citation type="submission" date="2018-08" db="EMBL/GenBank/DDBJ databases">
        <title>Bacillus jemisoniae sp. nov., Bacillus chryseoplanitiae sp. nov., Bacillus resnikiae sp. nov., and Bacillus frankliniae sp. nov., isolated from Viking spacecraft and associated surfaces.</title>
        <authorList>
            <person name="Seuylemezian A."/>
            <person name="Vaishampayan P."/>
        </authorList>
    </citation>
    <scope>NUCLEOTIDE SEQUENCE [LARGE SCALE GENOMIC DNA]</scope>
    <source>
        <strain evidence="2 3">JJ-247</strain>
    </source>
</reference>
<gene>
    <name evidence="2" type="ORF">D1970_13390</name>
</gene>
<keyword evidence="3" id="KW-1185">Reference proteome</keyword>
<feature type="transmembrane region" description="Helical" evidence="1">
    <location>
        <begin position="7"/>
        <end position="24"/>
    </location>
</feature>
<protein>
    <submittedName>
        <fullName evidence="2">Uncharacterized protein</fullName>
    </submittedName>
</protein>
<accession>A0A398B3W3</accession>
<evidence type="ECO:0000256" key="1">
    <source>
        <dbReference type="SAM" id="Phobius"/>
    </source>
</evidence>
<dbReference type="EMBL" id="QWVT01000022">
    <property type="protein sequence ID" value="RID84281.1"/>
    <property type="molecule type" value="Genomic_DNA"/>
</dbReference>
<sequence length="60" mass="7075">MDKKLFNISYLVFLLLLVLNYFAVPSQSRFPVLLAILLWFGTYQTFLMIFHKKSKSLDSN</sequence>